<evidence type="ECO:0000313" key="17">
    <source>
        <dbReference type="Proteomes" id="UP000178086"/>
    </source>
</evidence>
<comment type="function">
    <text evidence="1 12">Catalyzes the condensation of (S)-aspartate-beta-semialdehyde [(S)-ASA] and pyruvate to 4-hydroxy-tetrahydrodipicolinate (HTPA).</text>
</comment>
<dbReference type="InterPro" id="IPR002220">
    <property type="entry name" value="DapA-like"/>
</dbReference>
<comment type="subcellular location">
    <subcellularLocation>
        <location evidence="12">Cytoplasm</location>
    </subcellularLocation>
</comment>
<dbReference type="Proteomes" id="UP000178086">
    <property type="component" value="Unassembled WGS sequence"/>
</dbReference>
<dbReference type="GO" id="GO:0005829">
    <property type="term" value="C:cytosol"/>
    <property type="evidence" value="ECO:0007669"/>
    <property type="project" value="TreeGrafter"/>
</dbReference>
<evidence type="ECO:0000256" key="1">
    <source>
        <dbReference type="ARBA" id="ARBA00003294"/>
    </source>
</evidence>
<keyword evidence="7 12" id="KW-0220">Diaminopimelate biosynthesis</keyword>
<evidence type="ECO:0000256" key="8">
    <source>
        <dbReference type="ARBA" id="ARBA00023154"/>
    </source>
</evidence>
<dbReference type="InterPro" id="IPR020625">
    <property type="entry name" value="Schiff_base-form_aldolases_AS"/>
</dbReference>
<gene>
    <name evidence="12" type="primary">dapA</name>
    <name evidence="16" type="ORF">A2074_00820</name>
</gene>
<dbReference type="PRINTS" id="PR00146">
    <property type="entry name" value="DHPICSNTHASE"/>
</dbReference>
<evidence type="ECO:0000256" key="5">
    <source>
        <dbReference type="ARBA" id="ARBA00022490"/>
    </source>
</evidence>
<evidence type="ECO:0000256" key="11">
    <source>
        <dbReference type="ARBA" id="ARBA00047836"/>
    </source>
</evidence>
<dbReference type="PROSITE" id="PS00665">
    <property type="entry name" value="DHDPS_1"/>
    <property type="match status" value="1"/>
</dbReference>
<keyword evidence="10 12" id="KW-0704">Schiff base</keyword>
<keyword evidence="8 12" id="KW-0457">Lysine biosynthesis</keyword>
<feature type="active site" description="Proton donor/acceptor" evidence="12 14">
    <location>
        <position position="140"/>
    </location>
</feature>
<comment type="caution">
    <text evidence="16">The sequence shown here is derived from an EMBL/GenBank/DDBJ whole genome shotgun (WGS) entry which is preliminary data.</text>
</comment>
<evidence type="ECO:0000256" key="4">
    <source>
        <dbReference type="ARBA" id="ARBA00012086"/>
    </source>
</evidence>
<dbReference type="InterPro" id="IPR005263">
    <property type="entry name" value="DapA"/>
</dbReference>
<dbReference type="EMBL" id="MELI01000003">
    <property type="protein sequence ID" value="OFW35991.1"/>
    <property type="molecule type" value="Genomic_DNA"/>
</dbReference>
<evidence type="ECO:0000256" key="14">
    <source>
        <dbReference type="PIRSR" id="PIRSR001365-1"/>
    </source>
</evidence>
<dbReference type="InterPro" id="IPR013785">
    <property type="entry name" value="Aldolase_TIM"/>
</dbReference>
<dbReference type="SMART" id="SM01130">
    <property type="entry name" value="DHDPS"/>
    <property type="match status" value="1"/>
</dbReference>
<dbReference type="GO" id="GO:0019877">
    <property type="term" value="P:diaminopimelate biosynthetic process"/>
    <property type="evidence" value="ECO:0007669"/>
    <property type="project" value="UniProtKB-UniRule"/>
</dbReference>
<evidence type="ECO:0000256" key="13">
    <source>
        <dbReference type="PIRNR" id="PIRNR001365"/>
    </source>
</evidence>
<dbReference type="HAMAP" id="MF_00418">
    <property type="entry name" value="DapA"/>
    <property type="match status" value="1"/>
</dbReference>
<comment type="subunit">
    <text evidence="12">Homotetramer; dimer of dimers.</text>
</comment>
<proteinExistence type="inferred from homology"/>
<keyword evidence="5 12" id="KW-0963">Cytoplasm</keyword>
<dbReference type="NCBIfam" id="TIGR00674">
    <property type="entry name" value="dapA"/>
    <property type="match status" value="1"/>
</dbReference>
<comment type="caution">
    <text evidence="12">Was originally thought to be a dihydrodipicolinate synthase (DHDPS), catalyzing the condensation of (S)-aspartate-beta-semialdehyde [(S)-ASA] and pyruvate to dihydrodipicolinate (DHDP). However, it was shown in E.coli that the product of the enzymatic reaction is not dihydrodipicolinate but in fact (4S)-4-hydroxy-2,3,4,5-tetrahydro-(2S)-dipicolinic acid (HTPA), and that the consecutive dehydration reaction leading to DHDP is not spontaneous but catalyzed by DapB.</text>
</comment>
<dbReference type="PIRSF" id="PIRSF001365">
    <property type="entry name" value="DHDPS"/>
    <property type="match status" value="1"/>
</dbReference>
<evidence type="ECO:0000256" key="3">
    <source>
        <dbReference type="ARBA" id="ARBA00007592"/>
    </source>
</evidence>
<feature type="binding site" evidence="12 15">
    <location>
        <position position="52"/>
    </location>
    <ligand>
        <name>pyruvate</name>
        <dbReference type="ChEBI" id="CHEBI:15361"/>
    </ligand>
</feature>
<dbReference type="Pfam" id="PF00701">
    <property type="entry name" value="DHDPS"/>
    <property type="match status" value="1"/>
</dbReference>
<dbReference type="GO" id="GO:0009089">
    <property type="term" value="P:lysine biosynthetic process via diaminopimelate"/>
    <property type="evidence" value="ECO:0007669"/>
    <property type="project" value="UniProtKB-UniRule"/>
</dbReference>
<name>A0A1F2USR2_9ACTN</name>
<comment type="similarity">
    <text evidence="3 12 13">Belongs to the DapA family.</text>
</comment>
<organism evidence="16 17">
    <name type="scientific">Candidatus Aquicultor primus</name>
    <dbReference type="NCBI Taxonomy" id="1797195"/>
    <lineage>
        <taxon>Bacteria</taxon>
        <taxon>Bacillati</taxon>
        <taxon>Actinomycetota</taxon>
        <taxon>Candidatus Aquicultoria</taxon>
        <taxon>Candidatus Aquicultorales</taxon>
        <taxon>Candidatus Aquicultoraceae</taxon>
        <taxon>Candidatus Aquicultor</taxon>
    </lineage>
</organism>
<keyword evidence="9 12" id="KW-0456">Lyase</keyword>
<sequence>MNQKKWDLKGCLLPIITPFTEDFKIDEKGLRDLIEYMLKEQAAAAIVPCGTTGESPTLTHEEHLDVIKITVDAVNGRVPVIAGTGSNSTAEAVYMTKAAAELGVDGTLQVGPYYNKPSQEGMLRHFEEIAKATELPIIVYNIPGRTARNIEPDTVIKLSEIDTIVGLKDASGDLTQTMKILQATLPSNFHVYSGEDALTFSLLCLGGHGAVAAVGHVVGKEIDQMVKFVGAGETEKARNIHYKTLDVVNALFVEPNPTPVKQALTWMGQPAGPVRLPLVPMTDKGREVLRKALVDLGKI</sequence>
<feature type="active site" description="Schiff-base intermediate with substrate" evidence="12 14">
    <location>
        <position position="168"/>
    </location>
</feature>
<dbReference type="AlphaFoldDB" id="A0A1F2USR2"/>
<dbReference type="PROSITE" id="PS00666">
    <property type="entry name" value="DHDPS_2"/>
    <property type="match status" value="1"/>
</dbReference>
<reference evidence="16 17" key="1">
    <citation type="journal article" date="2016" name="Nat. Commun.">
        <title>Thousands of microbial genomes shed light on interconnected biogeochemical processes in an aquifer system.</title>
        <authorList>
            <person name="Anantharaman K."/>
            <person name="Brown C.T."/>
            <person name="Hug L.A."/>
            <person name="Sharon I."/>
            <person name="Castelle C.J."/>
            <person name="Probst A.J."/>
            <person name="Thomas B.C."/>
            <person name="Singh A."/>
            <person name="Wilkins M.J."/>
            <person name="Karaoz U."/>
            <person name="Brodie E.L."/>
            <person name="Williams K.H."/>
            <person name="Hubbard S.S."/>
            <person name="Banfield J.F."/>
        </authorList>
    </citation>
    <scope>NUCLEOTIDE SEQUENCE [LARGE SCALE GENOMIC DNA]</scope>
</reference>
<evidence type="ECO:0000256" key="7">
    <source>
        <dbReference type="ARBA" id="ARBA00022915"/>
    </source>
</evidence>
<accession>A0A1F2USR2</accession>
<dbReference type="EC" id="4.3.3.7" evidence="4 12"/>
<dbReference type="PANTHER" id="PTHR12128:SF66">
    <property type="entry name" value="4-HYDROXY-2-OXOGLUTARATE ALDOLASE, MITOCHONDRIAL"/>
    <property type="match status" value="1"/>
</dbReference>
<comment type="catalytic activity">
    <reaction evidence="11 12">
        <text>L-aspartate 4-semialdehyde + pyruvate = (2S,4S)-4-hydroxy-2,3,4,5-tetrahydrodipicolinate + H2O + H(+)</text>
        <dbReference type="Rhea" id="RHEA:34171"/>
        <dbReference type="ChEBI" id="CHEBI:15361"/>
        <dbReference type="ChEBI" id="CHEBI:15377"/>
        <dbReference type="ChEBI" id="CHEBI:15378"/>
        <dbReference type="ChEBI" id="CHEBI:67139"/>
        <dbReference type="ChEBI" id="CHEBI:537519"/>
        <dbReference type="EC" id="4.3.3.7"/>
    </reaction>
</comment>
<feature type="binding site" evidence="12 15">
    <location>
        <position position="211"/>
    </location>
    <ligand>
        <name>pyruvate</name>
        <dbReference type="ChEBI" id="CHEBI:15361"/>
    </ligand>
</feature>
<dbReference type="PANTHER" id="PTHR12128">
    <property type="entry name" value="DIHYDRODIPICOLINATE SYNTHASE"/>
    <property type="match status" value="1"/>
</dbReference>
<evidence type="ECO:0000256" key="10">
    <source>
        <dbReference type="ARBA" id="ARBA00023270"/>
    </source>
</evidence>
<dbReference type="CDD" id="cd00950">
    <property type="entry name" value="DHDPS"/>
    <property type="match status" value="1"/>
</dbReference>
<dbReference type="UniPathway" id="UPA00034">
    <property type="reaction ID" value="UER00017"/>
</dbReference>
<evidence type="ECO:0000256" key="6">
    <source>
        <dbReference type="ARBA" id="ARBA00022605"/>
    </source>
</evidence>
<dbReference type="GO" id="GO:0008840">
    <property type="term" value="F:4-hydroxy-tetrahydrodipicolinate synthase activity"/>
    <property type="evidence" value="ECO:0007669"/>
    <property type="project" value="UniProtKB-UniRule"/>
</dbReference>
<feature type="site" description="Part of a proton relay during catalysis" evidence="12">
    <location>
        <position position="51"/>
    </location>
</feature>
<comment type="pathway">
    <text evidence="2 12">Amino-acid biosynthesis; L-lysine biosynthesis via DAP pathway; (S)-tetrahydrodipicolinate from L-aspartate: step 3/4.</text>
</comment>
<dbReference type="Gene3D" id="3.20.20.70">
    <property type="entry name" value="Aldolase class I"/>
    <property type="match status" value="1"/>
</dbReference>
<evidence type="ECO:0000256" key="2">
    <source>
        <dbReference type="ARBA" id="ARBA00005120"/>
    </source>
</evidence>
<evidence type="ECO:0000313" key="16">
    <source>
        <dbReference type="EMBL" id="OFW35991.1"/>
    </source>
</evidence>
<keyword evidence="6 12" id="KW-0028">Amino-acid biosynthesis</keyword>
<feature type="site" description="Part of a proton relay during catalysis" evidence="12">
    <location>
        <position position="114"/>
    </location>
</feature>
<dbReference type="SUPFAM" id="SSF51569">
    <property type="entry name" value="Aldolase"/>
    <property type="match status" value="1"/>
</dbReference>
<evidence type="ECO:0000256" key="9">
    <source>
        <dbReference type="ARBA" id="ARBA00023239"/>
    </source>
</evidence>
<evidence type="ECO:0000256" key="12">
    <source>
        <dbReference type="HAMAP-Rule" id="MF_00418"/>
    </source>
</evidence>
<evidence type="ECO:0000256" key="15">
    <source>
        <dbReference type="PIRSR" id="PIRSR001365-2"/>
    </source>
</evidence>
<dbReference type="InterPro" id="IPR020624">
    <property type="entry name" value="Schiff_base-form_aldolases_CS"/>
</dbReference>
<protein>
    <recommendedName>
        <fullName evidence="4 12">4-hydroxy-tetrahydrodipicolinate synthase</fullName>
        <shortName evidence="12">HTPA synthase</shortName>
        <ecNumber evidence="4 12">4.3.3.7</ecNumber>
    </recommendedName>
</protein>